<dbReference type="EMBL" id="JAZAVJ010000131">
    <property type="protein sequence ID" value="KAK7413355.1"/>
    <property type="molecule type" value="Genomic_DNA"/>
</dbReference>
<evidence type="ECO:0000313" key="8">
    <source>
        <dbReference type="EMBL" id="KAK7413355.1"/>
    </source>
</evidence>
<feature type="transmembrane region" description="Helical" evidence="6">
    <location>
        <begin position="398"/>
        <end position="416"/>
    </location>
</feature>
<keyword evidence="9" id="KW-1185">Reference proteome</keyword>
<dbReference type="Gene3D" id="1.20.1250.20">
    <property type="entry name" value="MFS general substrate transporter like domains"/>
    <property type="match status" value="1"/>
</dbReference>
<keyword evidence="2 6" id="KW-0812">Transmembrane</keyword>
<protein>
    <recommendedName>
        <fullName evidence="7">Major facilitator superfamily (MFS) profile domain-containing protein</fullName>
    </recommendedName>
</protein>
<dbReference type="SUPFAM" id="SSF103473">
    <property type="entry name" value="MFS general substrate transporter"/>
    <property type="match status" value="1"/>
</dbReference>
<feature type="transmembrane region" description="Helical" evidence="6">
    <location>
        <begin position="85"/>
        <end position="103"/>
    </location>
</feature>
<feature type="transmembrane region" description="Helical" evidence="6">
    <location>
        <begin position="115"/>
        <end position="133"/>
    </location>
</feature>
<evidence type="ECO:0000256" key="3">
    <source>
        <dbReference type="ARBA" id="ARBA00022989"/>
    </source>
</evidence>
<feature type="transmembrane region" description="Helical" evidence="6">
    <location>
        <begin position="330"/>
        <end position="348"/>
    </location>
</feature>
<comment type="subcellular location">
    <subcellularLocation>
        <location evidence="1">Membrane</location>
        <topology evidence="1">Multi-pass membrane protein</topology>
    </subcellularLocation>
</comment>
<gene>
    <name evidence="8" type="ORF">QQX98_007732</name>
</gene>
<feature type="transmembrane region" description="Helical" evidence="6">
    <location>
        <begin position="47"/>
        <end position="73"/>
    </location>
</feature>
<dbReference type="PANTHER" id="PTHR23502:SF181">
    <property type="entry name" value="MAJOR FACILITATOR SUPERFAMILY (MFS) PROFILE DOMAIN-CONTAINING PROTEIN"/>
    <property type="match status" value="1"/>
</dbReference>
<keyword evidence="3 6" id="KW-1133">Transmembrane helix</keyword>
<evidence type="ECO:0000313" key="9">
    <source>
        <dbReference type="Proteomes" id="UP001498476"/>
    </source>
</evidence>
<dbReference type="InterPro" id="IPR011701">
    <property type="entry name" value="MFS"/>
</dbReference>
<comment type="caution">
    <text evidence="8">The sequence shown here is derived from an EMBL/GenBank/DDBJ whole genome shotgun (WGS) entry which is preliminary data.</text>
</comment>
<accession>A0ABR1GWZ7</accession>
<sequence>MPDSGILFVTEKVVVDATSKHHHHLGLWPPPSSEERDPLRWPRWVKILALISVAFFNFVANFAGSGLSVATVLIEMQFQKTADEVNALMTFNFLLLGIGNMVWVPFSVKYGKRPVMLVSMTVVFATLVWTAKAKTFPQLLAARCLSGFAPAAGESIVPGVISDMFYLHERGAMMAIYVVFISGGSAVGPLIGGFMVESSPGIWRDFVWLCAALSGFDLLAIFLFYPESSFIRSSLSPQPPLDSPANGSCPTKDDIGTISNGIAGRSEHLERGKAHNGPVRVSFTQVWGSFIHYNAMASLPRAFVLPFVFLGCLPVLWAILVYGSALASQVILIFAFPSLLLAPPYLFASSSVGLMQVAAIIGFVVACYGGGYICDVITAKCIVRNGGVFVPEQRLKSLAPGCLVAPIGCIIVAIACDRSLHWAAIAVGFGMDSYPVFAQEILVAINWVGLILKVGYKFI</sequence>
<evidence type="ECO:0000256" key="5">
    <source>
        <dbReference type="ARBA" id="ARBA00023180"/>
    </source>
</evidence>
<evidence type="ECO:0000256" key="4">
    <source>
        <dbReference type="ARBA" id="ARBA00023136"/>
    </source>
</evidence>
<dbReference type="PANTHER" id="PTHR23502">
    <property type="entry name" value="MAJOR FACILITATOR SUPERFAMILY"/>
    <property type="match status" value="1"/>
</dbReference>
<dbReference type="Proteomes" id="UP001498476">
    <property type="component" value="Unassembled WGS sequence"/>
</dbReference>
<feature type="transmembrane region" description="Helical" evidence="6">
    <location>
        <begin position="303"/>
        <end position="323"/>
    </location>
</feature>
<dbReference type="PROSITE" id="PS50850">
    <property type="entry name" value="MFS"/>
    <property type="match status" value="1"/>
</dbReference>
<feature type="domain" description="Major facilitator superfamily (MFS) profile" evidence="7">
    <location>
        <begin position="49"/>
        <end position="459"/>
    </location>
</feature>
<evidence type="ECO:0000256" key="2">
    <source>
        <dbReference type="ARBA" id="ARBA00022692"/>
    </source>
</evidence>
<evidence type="ECO:0000256" key="1">
    <source>
        <dbReference type="ARBA" id="ARBA00004141"/>
    </source>
</evidence>
<dbReference type="InterPro" id="IPR020846">
    <property type="entry name" value="MFS_dom"/>
</dbReference>
<dbReference type="InterPro" id="IPR036259">
    <property type="entry name" value="MFS_trans_sf"/>
</dbReference>
<proteinExistence type="predicted"/>
<feature type="transmembrane region" description="Helical" evidence="6">
    <location>
        <begin position="436"/>
        <end position="456"/>
    </location>
</feature>
<feature type="transmembrane region" description="Helical" evidence="6">
    <location>
        <begin position="173"/>
        <end position="194"/>
    </location>
</feature>
<evidence type="ECO:0000256" key="6">
    <source>
        <dbReference type="SAM" id="Phobius"/>
    </source>
</evidence>
<dbReference type="Pfam" id="PF07690">
    <property type="entry name" value="MFS_1"/>
    <property type="match status" value="1"/>
</dbReference>
<evidence type="ECO:0000259" key="7">
    <source>
        <dbReference type="PROSITE" id="PS50850"/>
    </source>
</evidence>
<name>A0ABR1GWZ7_9HYPO</name>
<keyword evidence="4 6" id="KW-0472">Membrane</keyword>
<organism evidence="8 9">
    <name type="scientific">Neonectria punicea</name>
    <dbReference type="NCBI Taxonomy" id="979145"/>
    <lineage>
        <taxon>Eukaryota</taxon>
        <taxon>Fungi</taxon>
        <taxon>Dikarya</taxon>
        <taxon>Ascomycota</taxon>
        <taxon>Pezizomycotina</taxon>
        <taxon>Sordariomycetes</taxon>
        <taxon>Hypocreomycetidae</taxon>
        <taxon>Hypocreales</taxon>
        <taxon>Nectriaceae</taxon>
        <taxon>Neonectria</taxon>
    </lineage>
</organism>
<feature type="transmembrane region" description="Helical" evidence="6">
    <location>
        <begin position="206"/>
        <end position="225"/>
    </location>
</feature>
<keyword evidence="5" id="KW-0325">Glycoprotein</keyword>
<reference evidence="8 9" key="1">
    <citation type="journal article" date="2025" name="Microbiol. Resour. Announc.">
        <title>Draft genome sequences for Neonectria magnoliae and Neonectria punicea, canker pathogens of Liriodendron tulipifera and Acer saccharum in West Virginia.</title>
        <authorList>
            <person name="Petronek H.M."/>
            <person name="Kasson M.T."/>
            <person name="Metheny A.M."/>
            <person name="Stauder C.M."/>
            <person name="Lovett B."/>
            <person name="Lynch S.C."/>
            <person name="Garnas J.R."/>
            <person name="Kasson L.R."/>
            <person name="Stajich J.E."/>
        </authorList>
    </citation>
    <scope>NUCLEOTIDE SEQUENCE [LARGE SCALE GENOMIC DNA]</scope>
    <source>
        <strain evidence="8 9">NRRL 64653</strain>
    </source>
</reference>
<feature type="transmembrane region" description="Helical" evidence="6">
    <location>
        <begin position="354"/>
        <end position="377"/>
    </location>
</feature>